<evidence type="ECO:0000256" key="2">
    <source>
        <dbReference type="SAM" id="Phobius"/>
    </source>
</evidence>
<feature type="region of interest" description="Disordered" evidence="1">
    <location>
        <begin position="239"/>
        <end position="274"/>
    </location>
</feature>
<keyword evidence="4" id="KW-1185">Reference proteome</keyword>
<keyword evidence="2" id="KW-1133">Transmembrane helix</keyword>
<dbReference type="Pfam" id="PF02667">
    <property type="entry name" value="SCFA_trans"/>
    <property type="match status" value="1"/>
</dbReference>
<dbReference type="AlphaFoldDB" id="A0ABD5UVN8"/>
<feature type="transmembrane region" description="Helical" evidence="2">
    <location>
        <begin position="149"/>
        <end position="176"/>
    </location>
</feature>
<feature type="transmembrane region" description="Helical" evidence="2">
    <location>
        <begin position="460"/>
        <end position="482"/>
    </location>
</feature>
<reference evidence="3 4" key="1">
    <citation type="journal article" date="2019" name="Int. J. Syst. Evol. Microbiol.">
        <title>The Global Catalogue of Microorganisms (GCM) 10K type strain sequencing project: providing services to taxonomists for standard genome sequencing and annotation.</title>
        <authorList>
            <consortium name="The Broad Institute Genomics Platform"/>
            <consortium name="The Broad Institute Genome Sequencing Center for Infectious Disease"/>
            <person name="Wu L."/>
            <person name="Ma J."/>
        </authorList>
    </citation>
    <scope>NUCLEOTIDE SEQUENCE [LARGE SCALE GENOMIC DNA]</scope>
    <source>
        <strain evidence="3 4">SKJ47</strain>
    </source>
</reference>
<protein>
    <submittedName>
        <fullName evidence="3">Short-chain fatty acid transporter</fullName>
    </submittedName>
</protein>
<proteinExistence type="predicted"/>
<feature type="transmembrane region" description="Helical" evidence="2">
    <location>
        <begin position="25"/>
        <end position="47"/>
    </location>
</feature>
<gene>
    <name evidence="3" type="ORF">ACFQE9_07895</name>
</gene>
<feature type="compositionally biased region" description="Acidic residues" evidence="1">
    <location>
        <begin position="239"/>
        <end position="265"/>
    </location>
</feature>
<keyword evidence="2" id="KW-0812">Transmembrane</keyword>
<feature type="transmembrane region" description="Helical" evidence="2">
    <location>
        <begin position="344"/>
        <end position="363"/>
    </location>
</feature>
<feature type="transmembrane region" description="Helical" evidence="2">
    <location>
        <begin position="196"/>
        <end position="219"/>
    </location>
</feature>
<feature type="transmembrane region" description="Helical" evidence="2">
    <location>
        <begin position="106"/>
        <end position="137"/>
    </location>
</feature>
<name>A0ABD5UVN8_9EURY</name>
<dbReference type="Proteomes" id="UP001596296">
    <property type="component" value="Unassembled WGS sequence"/>
</dbReference>
<organism evidence="3 4">
    <name type="scientific">Halopenitus salinus</name>
    <dbReference type="NCBI Taxonomy" id="1198295"/>
    <lineage>
        <taxon>Archaea</taxon>
        <taxon>Methanobacteriati</taxon>
        <taxon>Methanobacteriota</taxon>
        <taxon>Stenosarchaea group</taxon>
        <taxon>Halobacteria</taxon>
        <taxon>Halobacteriales</taxon>
        <taxon>Haloferacaceae</taxon>
        <taxon>Halopenitus</taxon>
    </lineage>
</organism>
<sequence>MSSSPGGATAIQRLGDRVAEWANRWIPSPFIFALLLTALAYVAANVFTPDGPVQNVVNWYSGFWALLAFGMQMVLILVTGYAIAVSDAVSSWLERVASIPKDGKQAAVFVAAIAMIAGYIHWGIGLIVGAIIAIFVARAGHARDRTFHYPLLCAAGYTSLLIFNVGLSSSASLLSATEGHVFEDVIGVVPLSESVFTVYAAGLAVLTFVFILATVYLLAPEEHHATGIEEYAPGLLDEGEFEADGDEGDAPGDGSEDADGSEDVTESAVGGETRTPADALNRSRILAYGVAAGMFVYVVRHFATSGIGDALDLNVFNFLFIAVGLLLHGTPADYMDAIREGTEGAAGIILQFPFYAGILGIIANSGLGDMIATLLVGVSTPETFPVIAWLLAGFMNLFVPSAGGEWGVIGGIVGGAAVEQGVPAGQAVIAYSTGDMWTNMFQPFWALPLLGLTRMRARDILGYTLIFLVVMTPVYALGLYFLPY</sequence>
<accession>A0ABD5UVN8</accession>
<evidence type="ECO:0000313" key="3">
    <source>
        <dbReference type="EMBL" id="MFC6892530.1"/>
    </source>
</evidence>
<keyword evidence="2" id="KW-0472">Membrane</keyword>
<feature type="transmembrane region" description="Helical" evidence="2">
    <location>
        <begin position="315"/>
        <end position="332"/>
    </location>
</feature>
<evidence type="ECO:0000313" key="4">
    <source>
        <dbReference type="Proteomes" id="UP001596296"/>
    </source>
</evidence>
<feature type="transmembrane region" description="Helical" evidence="2">
    <location>
        <begin position="285"/>
        <end position="303"/>
    </location>
</feature>
<feature type="transmembrane region" description="Helical" evidence="2">
    <location>
        <begin position="59"/>
        <end position="86"/>
    </location>
</feature>
<comment type="caution">
    <text evidence="3">The sequence shown here is derived from an EMBL/GenBank/DDBJ whole genome shotgun (WGS) entry which is preliminary data.</text>
</comment>
<dbReference type="RefSeq" id="WP_379742879.1">
    <property type="nucleotide sequence ID" value="NZ_JBHSVN010000001.1"/>
</dbReference>
<dbReference type="InterPro" id="IPR006160">
    <property type="entry name" value="SCFA_transpt_AtoE"/>
</dbReference>
<dbReference type="PANTHER" id="PTHR41983:SF2">
    <property type="entry name" value="SHORT-CHAIN FATTY ACID TRANSPORTER-RELATED"/>
    <property type="match status" value="1"/>
</dbReference>
<dbReference type="PANTHER" id="PTHR41983">
    <property type="entry name" value="SHORT-CHAIN FATTY ACID TRANSPORTER-RELATED"/>
    <property type="match status" value="1"/>
</dbReference>
<evidence type="ECO:0000256" key="1">
    <source>
        <dbReference type="SAM" id="MobiDB-lite"/>
    </source>
</evidence>
<dbReference type="EMBL" id="JBHSXL010000006">
    <property type="protein sequence ID" value="MFC6892530.1"/>
    <property type="molecule type" value="Genomic_DNA"/>
</dbReference>